<keyword evidence="3" id="KW-0812">Transmembrane</keyword>
<keyword evidence="3" id="KW-0472">Membrane</keyword>
<dbReference type="Gene3D" id="2.40.50.100">
    <property type="match status" value="1"/>
</dbReference>
<dbReference type="PANTHER" id="PTHR32347:SF23">
    <property type="entry name" value="BLL5650 PROTEIN"/>
    <property type="match status" value="1"/>
</dbReference>
<sequence>MFDIPKDMTQSKKLKILPFLLVAIVLFIVIFAAFTPQAFSVSTSKSEHLFSKVEYSSMTVMVSGYGKLVPQVQRGVNAISSGHIVEVVLKPGNIVNKGDVILRLNNPKLLRAMETSELELLEEKSHLQQVMAESRQILEDQLGAIRLAKVRLALSKAELTANETLKESHVISALDLHKAKVEWEKEDAILQMETSRYNTLQQTRQSINQSALYRLEKAQKQYEMFALEVKQLSITASMDGMLTELADDLEIGRHLDEGQVVGMIADLSSYYARISITANDAEFVSPKLAAKVSIKGIDMPGFVSRVEPSVTNGSVEIDISFTGDLPTSVRPNIDVNAAIEVAEHKNTLIADRPVGVIRGHREYSMFILNEKLELFAKRQVLVGDIYGDKAQLISGIAQGEQLLLQVPTHLANKEQFTIGDLYD</sequence>
<name>A0ABT3IC51_9GAMM</name>
<feature type="transmembrane region" description="Helical" evidence="3">
    <location>
        <begin position="16"/>
        <end position="34"/>
    </location>
</feature>
<protein>
    <submittedName>
        <fullName evidence="4">HlyD family efflux transporter periplasmic adaptor subunit</fullName>
    </submittedName>
</protein>
<reference evidence="4" key="1">
    <citation type="submission" date="2022-10" db="EMBL/GenBank/DDBJ databases">
        <title>Shewanella flava sp. nov, isolated from the estuary of the Fenhe River into the Yellow River.</title>
        <authorList>
            <person name="Li Y."/>
        </authorList>
    </citation>
    <scope>NUCLEOTIDE SEQUENCE</scope>
    <source>
        <strain evidence="4">FYR11-62</strain>
    </source>
</reference>
<evidence type="ECO:0000313" key="5">
    <source>
        <dbReference type="Proteomes" id="UP001163714"/>
    </source>
</evidence>
<dbReference type="InterPro" id="IPR050465">
    <property type="entry name" value="UPF0194_transport"/>
</dbReference>
<dbReference type="PANTHER" id="PTHR32347">
    <property type="entry name" value="EFFLUX SYSTEM COMPONENT YKNX-RELATED"/>
    <property type="match status" value="1"/>
</dbReference>
<evidence type="ECO:0000256" key="1">
    <source>
        <dbReference type="ARBA" id="ARBA00004196"/>
    </source>
</evidence>
<keyword evidence="2" id="KW-0175">Coiled coil</keyword>
<accession>A0ABT3IC51</accession>
<comment type="subcellular location">
    <subcellularLocation>
        <location evidence="1">Cell envelope</location>
    </subcellularLocation>
</comment>
<evidence type="ECO:0000256" key="2">
    <source>
        <dbReference type="ARBA" id="ARBA00023054"/>
    </source>
</evidence>
<proteinExistence type="predicted"/>
<dbReference type="RefSeq" id="WP_264727719.1">
    <property type="nucleotide sequence ID" value="NZ_JAPDMX010000028.1"/>
</dbReference>
<dbReference type="Gene3D" id="2.40.30.170">
    <property type="match status" value="1"/>
</dbReference>
<keyword evidence="3" id="KW-1133">Transmembrane helix</keyword>
<dbReference type="Proteomes" id="UP001163714">
    <property type="component" value="Unassembled WGS sequence"/>
</dbReference>
<evidence type="ECO:0000256" key="3">
    <source>
        <dbReference type="SAM" id="Phobius"/>
    </source>
</evidence>
<keyword evidence="5" id="KW-1185">Reference proteome</keyword>
<gene>
    <name evidence="4" type="ORF">OHT75_14250</name>
</gene>
<evidence type="ECO:0000313" key="4">
    <source>
        <dbReference type="EMBL" id="MCW3173639.1"/>
    </source>
</evidence>
<dbReference type="Gene3D" id="1.10.287.470">
    <property type="entry name" value="Helix hairpin bin"/>
    <property type="match status" value="1"/>
</dbReference>
<comment type="caution">
    <text evidence="4">The sequence shown here is derived from an EMBL/GenBank/DDBJ whole genome shotgun (WGS) entry which is preliminary data.</text>
</comment>
<organism evidence="4 5">
    <name type="scientific">Shewanella subflava</name>
    <dbReference type="NCBI Taxonomy" id="2986476"/>
    <lineage>
        <taxon>Bacteria</taxon>
        <taxon>Pseudomonadati</taxon>
        <taxon>Pseudomonadota</taxon>
        <taxon>Gammaproteobacteria</taxon>
        <taxon>Alteromonadales</taxon>
        <taxon>Shewanellaceae</taxon>
        <taxon>Shewanella</taxon>
    </lineage>
</organism>
<dbReference type="EMBL" id="JAPDMX010000028">
    <property type="protein sequence ID" value="MCW3173639.1"/>
    <property type="molecule type" value="Genomic_DNA"/>
</dbReference>